<dbReference type="GO" id="GO:0042373">
    <property type="term" value="P:vitamin K metabolic process"/>
    <property type="evidence" value="ECO:0007669"/>
    <property type="project" value="InterPro"/>
</dbReference>
<dbReference type="PANTHER" id="PTHR14519">
    <property type="entry name" value="VITAMIN K EPOXIDE REDUCTASE COMPLEX, SUBUNIT 1"/>
    <property type="match status" value="1"/>
</dbReference>
<dbReference type="CDD" id="cd12917">
    <property type="entry name" value="VKOR_euk"/>
    <property type="match status" value="1"/>
</dbReference>
<keyword evidence="5" id="KW-0874">Quinone</keyword>
<evidence type="ECO:0000256" key="7">
    <source>
        <dbReference type="ARBA" id="ARBA00022989"/>
    </source>
</evidence>
<dbReference type="InterPro" id="IPR042406">
    <property type="entry name" value="VKORC1/VKORC1L1"/>
</dbReference>
<evidence type="ECO:0000256" key="3">
    <source>
        <dbReference type="ARBA" id="ARBA00012278"/>
    </source>
</evidence>
<evidence type="ECO:0000256" key="2">
    <source>
        <dbReference type="ARBA" id="ARBA00006214"/>
    </source>
</evidence>
<evidence type="ECO:0000256" key="11">
    <source>
        <dbReference type="ARBA" id="ARBA00023284"/>
    </source>
</evidence>
<dbReference type="EC" id="1.17.4.4" evidence="3"/>
<feature type="transmembrane region" description="Helical" evidence="12">
    <location>
        <begin position="300"/>
        <end position="320"/>
    </location>
</feature>
<organism evidence="14 15">
    <name type="scientific">Octopus vulgaris</name>
    <name type="common">Common octopus</name>
    <dbReference type="NCBI Taxonomy" id="6645"/>
    <lineage>
        <taxon>Eukaryota</taxon>
        <taxon>Metazoa</taxon>
        <taxon>Spiralia</taxon>
        <taxon>Lophotrochozoa</taxon>
        <taxon>Mollusca</taxon>
        <taxon>Cephalopoda</taxon>
        <taxon>Coleoidea</taxon>
        <taxon>Octopodiformes</taxon>
        <taxon>Octopoda</taxon>
        <taxon>Incirrata</taxon>
        <taxon>Octopodidae</taxon>
        <taxon>Octopus</taxon>
    </lineage>
</organism>
<sequence length="325" mass="36964">MNSLTQIDFAGRVRSDFEIPEEDCKFDNNEQLLRYDSALAFLLVEDVEEVYGELIDDEEIPAYLIAYFDLTYIGLVRGCDARRRREPPTFPIAVLNVNQHILQDHPRANNAAEMFHSERFHSAGGAHLNIWKLIKTLKEEEGSCAVVSLNTIHQHQITQGQTMETAQIYYFFMDNSTDRIIFSFVGILLSIYALYVEIRKEADPTFKAVCDLGNNVSCSKVLTSKYGRGFGIVEALVGKENFMNVRNCNLGILFYAAQIILSFFPGYIPIYMLYWSALISVLGCVYLAYILVFVLKDLCILCMATYVINACILVLNYSAYNKMTV</sequence>
<evidence type="ECO:0000256" key="5">
    <source>
        <dbReference type="ARBA" id="ARBA00022719"/>
    </source>
</evidence>
<keyword evidence="11" id="KW-0676">Redox-active center</keyword>
<dbReference type="Gene3D" id="1.20.1440.130">
    <property type="entry name" value="VKOR domain"/>
    <property type="match status" value="1"/>
</dbReference>
<evidence type="ECO:0000256" key="6">
    <source>
        <dbReference type="ARBA" id="ARBA00022824"/>
    </source>
</evidence>
<dbReference type="InterPro" id="IPR012932">
    <property type="entry name" value="VKOR"/>
</dbReference>
<comment type="subcellular location">
    <subcellularLocation>
        <location evidence="1">Endoplasmic reticulum membrane</location>
        <topology evidence="1">Multi-pass membrane protein</topology>
    </subcellularLocation>
</comment>
<dbReference type="AlphaFoldDB" id="A0AA36FE93"/>
<evidence type="ECO:0000259" key="13">
    <source>
        <dbReference type="SMART" id="SM00756"/>
    </source>
</evidence>
<feature type="domain" description="Vitamin K epoxide reductase" evidence="13">
    <location>
        <begin position="174"/>
        <end position="320"/>
    </location>
</feature>
<comment type="similarity">
    <text evidence="2">Belongs to the VKOR family.</text>
</comment>
<keyword evidence="8" id="KW-0560">Oxidoreductase</keyword>
<name>A0AA36FE93_OCTVU</name>
<dbReference type="GO" id="GO:0005789">
    <property type="term" value="C:endoplasmic reticulum membrane"/>
    <property type="evidence" value="ECO:0007669"/>
    <property type="project" value="UniProtKB-SubCell"/>
</dbReference>
<feature type="transmembrane region" description="Helical" evidence="12">
    <location>
        <begin position="180"/>
        <end position="198"/>
    </location>
</feature>
<protein>
    <recommendedName>
        <fullName evidence="3">vitamin-K-epoxide reductase (warfarin-sensitive)</fullName>
        <ecNumber evidence="3">1.17.4.4</ecNumber>
    </recommendedName>
</protein>
<dbReference type="SMART" id="SM00756">
    <property type="entry name" value="VKc"/>
    <property type="match status" value="1"/>
</dbReference>
<keyword evidence="9 12" id="KW-0472">Membrane</keyword>
<accession>A0AA36FE93</accession>
<keyword evidence="7 12" id="KW-1133">Transmembrane helix</keyword>
<gene>
    <name evidence="14" type="ORF">OCTVUL_1B003542</name>
</gene>
<dbReference type="GO" id="GO:0048038">
    <property type="term" value="F:quinone binding"/>
    <property type="evidence" value="ECO:0007669"/>
    <property type="project" value="UniProtKB-KW"/>
</dbReference>
<evidence type="ECO:0000256" key="1">
    <source>
        <dbReference type="ARBA" id="ARBA00004477"/>
    </source>
</evidence>
<dbReference type="Proteomes" id="UP001162480">
    <property type="component" value="Chromosome 16"/>
</dbReference>
<reference evidence="14" key="1">
    <citation type="submission" date="2023-08" db="EMBL/GenBank/DDBJ databases">
        <authorList>
            <person name="Alioto T."/>
            <person name="Alioto T."/>
            <person name="Gomez Garrido J."/>
        </authorList>
    </citation>
    <scope>NUCLEOTIDE SEQUENCE</scope>
</reference>
<keyword evidence="10" id="KW-1015">Disulfide bond</keyword>
<evidence type="ECO:0000256" key="9">
    <source>
        <dbReference type="ARBA" id="ARBA00023136"/>
    </source>
</evidence>
<evidence type="ECO:0000256" key="10">
    <source>
        <dbReference type="ARBA" id="ARBA00023157"/>
    </source>
</evidence>
<keyword evidence="4 12" id="KW-0812">Transmembrane</keyword>
<keyword evidence="6" id="KW-0256">Endoplasmic reticulum</keyword>
<feature type="transmembrane region" description="Helical" evidence="12">
    <location>
        <begin position="274"/>
        <end position="295"/>
    </location>
</feature>
<keyword evidence="15" id="KW-1185">Reference proteome</keyword>
<evidence type="ECO:0000313" key="14">
    <source>
        <dbReference type="EMBL" id="CAI9734407.1"/>
    </source>
</evidence>
<feature type="transmembrane region" description="Helical" evidence="12">
    <location>
        <begin position="248"/>
        <end position="268"/>
    </location>
</feature>
<dbReference type="PANTHER" id="PTHR14519:SF5">
    <property type="entry name" value="VITAMIN K EPOXIDE REDUCTASE COMPLEX SUBUNIT 1-LIKE PROTEIN 1"/>
    <property type="match status" value="1"/>
</dbReference>
<evidence type="ECO:0000256" key="8">
    <source>
        <dbReference type="ARBA" id="ARBA00023002"/>
    </source>
</evidence>
<dbReference type="Pfam" id="PF07884">
    <property type="entry name" value="VKOR"/>
    <property type="match status" value="1"/>
</dbReference>
<proteinExistence type="inferred from homology"/>
<evidence type="ECO:0000256" key="4">
    <source>
        <dbReference type="ARBA" id="ARBA00022692"/>
    </source>
</evidence>
<dbReference type="InterPro" id="IPR038354">
    <property type="entry name" value="VKOR_sf"/>
</dbReference>
<evidence type="ECO:0000313" key="15">
    <source>
        <dbReference type="Proteomes" id="UP001162480"/>
    </source>
</evidence>
<evidence type="ECO:0000256" key="12">
    <source>
        <dbReference type="SAM" id="Phobius"/>
    </source>
</evidence>
<dbReference type="EMBL" id="OX597829">
    <property type="protein sequence ID" value="CAI9734407.1"/>
    <property type="molecule type" value="Genomic_DNA"/>
</dbReference>
<dbReference type="GO" id="GO:0047057">
    <property type="term" value="F:vitamin-K-epoxide reductase (warfarin-sensitive) activity"/>
    <property type="evidence" value="ECO:0007669"/>
    <property type="project" value="UniProtKB-EC"/>
</dbReference>